<dbReference type="Gene3D" id="2.60.40.10">
    <property type="entry name" value="Immunoglobulins"/>
    <property type="match status" value="1"/>
</dbReference>
<evidence type="ECO:0000259" key="3">
    <source>
        <dbReference type="PROSITE" id="PS51166"/>
    </source>
</evidence>
<evidence type="ECO:0000256" key="1">
    <source>
        <dbReference type="ARBA" id="ARBA00007277"/>
    </source>
</evidence>
<dbReference type="Pfam" id="PF00686">
    <property type="entry name" value="CBM_20"/>
    <property type="match status" value="1"/>
</dbReference>
<dbReference type="GO" id="GO:0047389">
    <property type="term" value="F:glycerophosphocholine phosphodiesterase activity"/>
    <property type="evidence" value="ECO:0007669"/>
    <property type="project" value="TreeGrafter"/>
</dbReference>
<dbReference type="InterPro" id="IPR030395">
    <property type="entry name" value="GP_PDE_dom"/>
</dbReference>
<dbReference type="Proteomes" id="UP000037069">
    <property type="component" value="Unassembled WGS sequence"/>
</dbReference>
<keyword evidence="2" id="KW-0378">Hydrolase</keyword>
<evidence type="ECO:0000259" key="4">
    <source>
        <dbReference type="PROSITE" id="PS51704"/>
    </source>
</evidence>
<dbReference type="OMA" id="LKVYHTA"/>
<proteinExistence type="inferred from homology"/>
<dbReference type="Gene3D" id="3.20.20.190">
    <property type="entry name" value="Phosphatidylinositol (PI) phosphodiesterase"/>
    <property type="match status" value="1"/>
</dbReference>
<dbReference type="PROSITE" id="PS51704">
    <property type="entry name" value="GP_PDE"/>
    <property type="match status" value="1"/>
</dbReference>
<evidence type="ECO:0000256" key="2">
    <source>
        <dbReference type="ARBA" id="ARBA00022801"/>
    </source>
</evidence>
<dbReference type="InterPro" id="IPR002044">
    <property type="entry name" value="CBM20"/>
</dbReference>
<evidence type="ECO:0000313" key="5">
    <source>
        <dbReference type="EMBL" id="KNC27032.1"/>
    </source>
</evidence>
<dbReference type="InterPro" id="IPR017946">
    <property type="entry name" value="PLC-like_Pdiesterase_TIM-brl"/>
</dbReference>
<sequence>MHRWFFADDEIVCKDLTPPSSPTETPKTSSSSSLLETEWIFKVKFNRELCSNETLAISGNCAILGNWNVQHSVPLSRHENSLYWTLTVNLPLKYDIHYRYLVCALNARGQRIVRFWETHCEARLISRHQKQDIESLECETFGIYKDKIKLERGWINPYSTIVQFKFYQNPFVLKHIISSPLYIKITPLKIKDQEKCEVKSLLETESLIESLDKNQTQTFAYCEVASLQDKNGEFIKQSKYGTRCGCDDIIIFNLTLGDIEHTAYQLDLFNYTSKSAPDVPPHHFGYQNVLPQDMKSSEGTLNLAIMCGTKHRPIGSMKCDYLMVRPMLSNDFNMEKTFQRHWNIKHEGIFVGHRGCGRSYWFQNNILRENTINSFNLAFEHGADMVEFDVQLTKDMIPIVYHDFQLYISKNLDIDQQEYDVMHLPLTPKEIDSLKILRKNTENLEGISVSKFTLDQLKRVKVYEQAKDNVTGTSCSLNIKDNRPFMTLERVLTQVNNKIGYIIEIKWPQKLADGILADFDKNEYVDRILQVVLQKAGSRRIVFSSFDADICTMVRLKQNLYPILLMIRDNLNKNRYLDPRSTSIPSGTYFANAMELLGIIINSADIFETPGKVSDIHERDLCVFSWGEENRNEKTRKYLKTLGVDGIICDRINHCLEPVDLKQNIFIIDLIDKISENRNICSA</sequence>
<feature type="domain" description="CBM20" evidence="3">
    <location>
        <begin position="31"/>
        <end position="143"/>
    </location>
</feature>
<dbReference type="OrthoDB" id="1058301at2759"/>
<dbReference type="STRING" id="7375.A0A0L0C475"/>
<dbReference type="EMBL" id="JRES01000940">
    <property type="protein sequence ID" value="KNC27032.1"/>
    <property type="molecule type" value="Genomic_DNA"/>
</dbReference>
<organism evidence="5 6">
    <name type="scientific">Lucilia cuprina</name>
    <name type="common">Green bottle fly</name>
    <name type="synonym">Australian sheep blowfly</name>
    <dbReference type="NCBI Taxonomy" id="7375"/>
    <lineage>
        <taxon>Eukaryota</taxon>
        <taxon>Metazoa</taxon>
        <taxon>Ecdysozoa</taxon>
        <taxon>Arthropoda</taxon>
        <taxon>Hexapoda</taxon>
        <taxon>Insecta</taxon>
        <taxon>Pterygota</taxon>
        <taxon>Neoptera</taxon>
        <taxon>Endopterygota</taxon>
        <taxon>Diptera</taxon>
        <taxon>Brachycera</taxon>
        <taxon>Muscomorpha</taxon>
        <taxon>Oestroidea</taxon>
        <taxon>Calliphoridae</taxon>
        <taxon>Luciliinae</taxon>
        <taxon>Lucilia</taxon>
    </lineage>
</organism>
<accession>A0A0L0C475</accession>
<evidence type="ECO:0000313" key="6">
    <source>
        <dbReference type="Proteomes" id="UP000037069"/>
    </source>
</evidence>
<gene>
    <name evidence="5" type="ORF">FF38_02312</name>
</gene>
<comment type="caution">
    <text evidence="5">The sequence shown here is derived from an EMBL/GenBank/DDBJ whole genome shotgun (WGS) entry which is preliminary data.</text>
</comment>
<dbReference type="PANTHER" id="PTHR22958:SF1">
    <property type="entry name" value="GLYCEROPHOSPHOCHOLINE PHOSPHODIESTERASE GPCPD1"/>
    <property type="match status" value="1"/>
</dbReference>
<dbReference type="GO" id="GO:0046475">
    <property type="term" value="P:glycerophospholipid catabolic process"/>
    <property type="evidence" value="ECO:0007669"/>
    <property type="project" value="TreeGrafter"/>
</dbReference>
<protein>
    <recommendedName>
        <fullName evidence="7">Glycerophosphocholine phosphodiesterase GPCPD1</fullName>
    </recommendedName>
</protein>
<feature type="domain" description="GP-PDE" evidence="4">
    <location>
        <begin position="348"/>
        <end position="659"/>
    </location>
</feature>
<reference evidence="5 6" key="1">
    <citation type="journal article" date="2015" name="Nat. Commun.">
        <title>Lucilia cuprina genome unlocks parasitic fly biology to underpin future interventions.</title>
        <authorList>
            <person name="Anstead C.A."/>
            <person name="Korhonen P.K."/>
            <person name="Young N.D."/>
            <person name="Hall R.S."/>
            <person name="Jex A.R."/>
            <person name="Murali S.C."/>
            <person name="Hughes D.S."/>
            <person name="Lee S.F."/>
            <person name="Perry T."/>
            <person name="Stroehlein A.J."/>
            <person name="Ansell B.R."/>
            <person name="Breugelmans B."/>
            <person name="Hofmann A."/>
            <person name="Qu J."/>
            <person name="Dugan S."/>
            <person name="Lee S.L."/>
            <person name="Chao H."/>
            <person name="Dinh H."/>
            <person name="Han Y."/>
            <person name="Doddapaneni H.V."/>
            <person name="Worley K.C."/>
            <person name="Muzny D.M."/>
            <person name="Ioannidis P."/>
            <person name="Waterhouse R.M."/>
            <person name="Zdobnov E.M."/>
            <person name="James P.J."/>
            <person name="Bagnall N.H."/>
            <person name="Kotze A.C."/>
            <person name="Gibbs R.A."/>
            <person name="Richards S."/>
            <person name="Batterham P."/>
            <person name="Gasser R.B."/>
        </authorList>
    </citation>
    <scope>NUCLEOTIDE SEQUENCE [LARGE SCALE GENOMIC DNA]</scope>
    <source>
        <strain evidence="5 6">LS</strain>
        <tissue evidence="5">Full body</tissue>
    </source>
</reference>
<comment type="similarity">
    <text evidence="1">Belongs to the glycerophosphoryl diester phosphodiesterase family.</text>
</comment>
<name>A0A0L0C475_LUCCU</name>
<dbReference type="FunFam" id="3.20.20.190:FF:000032">
    <property type="entry name" value="Glycerophosphoryl diester phosphodiesterase, putative"/>
    <property type="match status" value="1"/>
</dbReference>
<dbReference type="InterPro" id="IPR051578">
    <property type="entry name" value="GDPD"/>
</dbReference>
<dbReference type="InterPro" id="IPR013784">
    <property type="entry name" value="Carb-bd-like_fold"/>
</dbReference>
<dbReference type="InterPro" id="IPR013783">
    <property type="entry name" value="Ig-like_fold"/>
</dbReference>
<dbReference type="SUPFAM" id="SSF51695">
    <property type="entry name" value="PLC-like phosphodiesterases"/>
    <property type="match status" value="1"/>
</dbReference>
<dbReference type="SUPFAM" id="SSF49452">
    <property type="entry name" value="Starch-binding domain-like"/>
    <property type="match status" value="1"/>
</dbReference>
<dbReference type="PROSITE" id="PS51166">
    <property type="entry name" value="CBM20"/>
    <property type="match status" value="1"/>
</dbReference>
<keyword evidence="6" id="KW-1185">Reference proteome</keyword>
<dbReference type="Pfam" id="PF25329">
    <property type="entry name" value="C2_GDE1"/>
    <property type="match status" value="1"/>
</dbReference>
<evidence type="ECO:0008006" key="7">
    <source>
        <dbReference type="Google" id="ProtNLM"/>
    </source>
</evidence>
<dbReference type="InterPro" id="IPR057506">
    <property type="entry name" value="C2_GPCPD1"/>
</dbReference>
<dbReference type="SMART" id="SM01065">
    <property type="entry name" value="CBM_2"/>
    <property type="match status" value="1"/>
</dbReference>
<dbReference type="PANTHER" id="PTHR22958">
    <property type="entry name" value="GLYCEROPHOSPHORYL DIESTER PHOSPHODIESTERASE"/>
    <property type="match status" value="1"/>
</dbReference>
<dbReference type="AlphaFoldDB" id="A0A0L0C475"/>
<dbReference type="PROSITE" id="PS50007">
    <property type="entry name" value="PIPLC_X_DOMAIN"/>
    <property type="match status" value="1"/>
</dbReference>
<dbReference type="GO" id="GO:2001070">
    <property type="term" value="F:starch binding"/>
    <property type="evidence" value="ECO:0007669"/>
    <property type="project" value="InterPro"/>
</dbReference>
<dbReference type="Pfam" id="PF03009">
    <property type="entry name" value="GDPD"/>
    <property type="match status" value="1"/>
</dbReference>